<reference evidence="1 2" key="1">
    <citation type="journal article" date="2021" name="bioRxiv">
        <title>Chromosome-scale and haplotype-resolved genome assembly of a tetraploid potato cultivar.</title>
        <authorList>
            <person name="Sun H."/>
            <person name="Jiao W.-B."/>
            <person name="Krause K."/>
            <person name="Campoy J.A."/>
            <person name="Goel M."/>
            <person name="Folz-Donahue K."/>
            <person name="Kukat C."/>
            <person name="Huettel B."/>
            <person name="Schneeberger K."/>
        </authorList>
    </citation>
    <scope>NUCLEOTIDE SEQUENCE [LARGE SCALE GENOMIC DNA]</scope>
    <source>
        <strain evidence="1">SolTubOtavaFocal</strain>
        <tissue evidence="1">Leaves</tissue>
    </source>
</reference>
<comment type="caution">
    <text evidence="1">The sequence shown here is derived from an EMBL/GenBank/DDBJ whole genome shotgun (WGS) entry which is preliminary data.</text>
</comment>
<gene>
    <name evidence="1" type="ORF">KY290_008606</name>
</gene>
<accession>A0ABQ7WB23</accession>
<proteinExistence type="predicted"/>
<evidence type="ECO:0000313" key="2">
    <source>
        <dbReference type="Proteomes" id="UP000826656"/>
    </source>
</evidence>
<dbReference type="EMBL" id="JAIVGD010000003">
    <property type="protein sequence ID" value="KAH0777195.1"/>
    <property type="molecule type" value="Genomic_DNA"/>
</dbReference>
<organism evidence="1 2">
    <name type="scientific">Solanum tuberosum</name>
    <name type="common">Potato</name>
    <dbReference type="NCBI Taxonomy" id="4113"/>
    <lineage>
        <taxon>Eukaryota</taxon>
        <taxon>Viridiplantae</taxon>
        <taxon>Streptophyta</taxon>
        <taxon>Embryophyta</taxon>
        <taxon>Tracheophyta</taxon>
        <taxon>Spermatophyta</taxon>
        <taxon>Magnoliopsida</taxon>
        <taxon>eudicotyledons</taxon>
        <taxon>Gunneridae</taxon>
        <taxon>Pentapetalae</taxon>
        <taxon>asterids</taxon>
        <taxon>lamiids</taxon>
        <taxon>Solanales</taxon>
        <taxon>Solanaceae</taxon>
        <taxon>Solanoideae</taxon>
        <taxon>Solaneae</taxon>
        <taxon>Solanum</taxon>
    </lineage>
</organism>
<dbReference type="Proteomes" id="UP000826656">
    <property type="component" value="Unassembled WGS sequence"/>
</dbReference>
<evidence type="ECO:0000313" key="1">
    <source>
        <dbReference type="EMBL" id="KAH0777195.1"/>
    </source>
</evidence>
<sequence>MSAAPIDRTSRILKFHPNYVHYSTLSDTSELAKVKEVYTARDEFKSSVCETEKSTVSKFSRTHFHELQAFNSDDTKDINRVEEFNPSFQFLLHLMGKLHFRCFQVSAVLIPEVFRWNVAFAIKQEM</sequence>
<keyword evidence="2" id="KW-1185">Reference proteome</keyword>
<name>A0ABQ7WB23_SOLTU</name>
<protein>
    <submittedName>
        <fullName evidence="1">Uncharacterized protein</fullName>
    </submittedName>
</protein>